<dbReference type="InterPro" id="IPR053145">
    <property type="entry name" value="AB_hydrolase_Est10"/>
</dbReference>
<dbReference type="InterPro" id="IPR029058">
    <property type="entry name" value="AB_hydrolase_fold"/>
</dbReference>
<protein>
    <submittedName>
        <fullName evidence="1">Dienelactone hydrolase family protein</fullName>
    </submittedName>
</protein>
<proteinExistence type="predicted"/>
<dbReference type="EMBL" id="JAGTIS010000013">
    <property type="protein sequence ID" value="MBT8768461.1"/>
    <property type="molecule type" value="Genomic_DNA"/>
</dbReference>
<dbReference type="Gene3D" id="3.40.50.1820">
    <property type="entry name" value="alpha/beta hydrolase"/>
    <property type="match status" value="1"/>
</dbReference>
<keyword evidence="1" id="KW-0378">Hydrolase</keyword>
<dbReference type="RefSeq" id="WP_215378828.1">
    <property type="nucleotide sequence ID" value="NZ_CP113889.1"/>
</dbReference>
<gene>
    <name evidence="1" type="ORF">J7302_20325</name>
</gene>
<accession>A0ABS5XL85</accession>
<dbReference type="SUPFAM" id="SSF53474">
    <property type="entry name" value="alpha/beta-Hydrolases"/>
    <property type="match status" value="1"/>
</dbReference>
<dbReference type="GO" id="GO:0016787">
    <property type="term" value="F:hydrolase activity"/>
    <property type="evidence" value="ECO:0007669"/>
    <property type="project" value="UniProtKB-KW"/>
</dbReference>
<organism evidence="1 2">
    <name type="scientific">Metapseudomonas boanensis</name>
    <dbReference type="NCBI Taxonomy" id="2822138"/>
    <lineage>
        <taxon>Bacteria</taxon>
        <taxon>Pseudomonadati</taxon>
        <taxon>Pseudomonadota</taxon>
        <taxon>Gammaproteobacteria</taxon>
        <taxon>Pseudomonadales</taxon>
        <taxon>Pseudomonadaceae</taxon>
        <taxon>Metapseudomonas</taxon>
    </lineage>
</organism>
<name>A0ABS5XL85_9GAMM</name>
<evidence type="ECO:0000313" key="1">
    <source>
        <dbReference type="EMBL" id="MBT8768461.1"/>
    </source>
</evidence>
<evidence type="ECO:0000313" key="2">
    <source>
        <dbReference type="Proteomes" id="UP001519667"/>
    </source>
</evidence>
<keyword evidence="2" id="KW-1185">Reference proteome</keyword>
<comment type="caution">
    <text evidence="1">The sequence shown here is derived from an EMBL/GenBank/DDBJ whole genome shotgun (WGS) entry which is preliminary data.</text>
</comment>
<sequence length="222" mass="24200">MLQPQHQCIELTDVQLVGDLLLPPGAKDLVVFVHGSGSSRLSPRNQHVARYLSDRGLATLLFDLLTEREQRIDQVTCELRFDIPMLTRRLVGVLDWIAAKPELRHLPVGLFGASTGAAAAILAAVERPRSVHAIVSRGGRTDLAGEALEKVQAPTLQIVGARDLPVLGLNRKVSRALGCEQRLEVIPGATHLFEEPGTLQEAARLAGDWFESHLREPIQLGA</sequence>
<dbReference type="PANTHER" id="PTHR43265">
    <property type="entry name" value="ESTERASE ESTD"/>
    <property type="match status" value="1"/>
</dbReference>
<reference evidence="1 2" key="1">
    <citation type="submission" date="2021-04" db="EMBL/GenBank/DDBJ databases">
        <title>Pseudomonas boanensis sp. nov., a bacterium isolated from river water used for household purposes in Boane District, Mozambique.</title>
        <authorList>
            <person name="Nicklasson M."/>
            <person name="Martin-Rodriguez A.J."/>
            <person name="Thorell K."/>
            <person name="Neves L."/>
            <person name="Mussagy A."/>
            <person name="Rydberg H.A."/>
            <person name="Hernroth B."/>
            <person name="Svensson-Stadler L."/>
            <person name="Sjoling A."/>
        </authorList>
    </citation>
    <scope>NUCLEOTIDE SEQUENCE [LARGE SCALE GENOMIC DNA]</scope>
    <source>
        <strain evidence="1 2">DB1</strain>
    </source>
</reference>
<dbReference type="PANTHER" id="PTHR43265:SF1">
    <property type="entry name" value="ESTERASE ESTD"/>
    <property type="match status" value="1"/>
</dbReference>
<dbReference type="Proteomes" id="UP001519667">
    <property type="component" value="Unassembled WGS sequence"/>
</dbReference>